<dbReference type="KEGG" id="slim:SCL_2584"/>
<evidence type="ECO:0000259" key="2">
    <source>
        <dbReference type="PROSITE" id="PS50102"/>
    </source>
</evidence>
<dbReference type="Gene3D" id="3.30.70.330">
    <property type="match status" value="1"/>
</dbReference>
<dbReference type="InParanoid" id="A0A1B4XJA7"/>
<dbReference type="AlphaFoldDB" id="A0A1B4XJA7"/>
<organism evidence="3 4">
    <name type="scientific">Sulfuricaulis limicola</name>
    <dbReference type="NCBI Taxonomy" id="1620215"/>
    <lineage>
        <taxon>Bacteria</taxon>
        <taxon>Pseudomonadati</taxon>
        <taxon>Pseudomonadota</taxon>
        <taxon>Gammaproteobacteria</taxon>
        <taxon>Acidiferrobacterales</taxon>
        <taxon>Acidiferrobacteraceae</taxon>
        <taxon>Sulfuricaulis</taxon>
    </lineage>
</organism>
<feature type="domain" description="RRM" evidence="2">
    <location>
        <begin position="1"/>
        <end position="75"/>
    </location>
</feature>
<dbReference type="InterPro" id="IPR035979">
    <property type="entry name" value="RBD_domain_sf"/>
</dbReference>
<keyword evidence="1" id="KW-0694">RNA-binding</keyword>
<dbReference type="InterPro" id="IPR052462">
    <property type="entry name" value="SLIRP/GR-RBP-like"/>
</dbReference>
<proteinExistence type="predicted"/>
<reference evidence="3 4" key="1">
    <citation type="submission" date="2015-05" db="EMBL/GenBank/DDBJ databases">
        <title>Complete genome sequence of a sulfur-oxidizing gammaproteobacterium strain HA5.</title>
        <authorList>
            <person name="Miura A."/>
            <person name="Kojima H."/>
            <person name="Fukui M."/>
        </authorList>
    </citation>
    <scope>NUCLEOTIDE SEQUENCE [LARGE SCALE GENOMIC DNA]</scope>
    <source>
        <strain evidence="3 4">HA5</strain>
    </source>
</reference>
<dbReference type="RefSeq" id="WP_172426050.1">
    <property type="nucleotide sequence ID" value="NZ_AP014879.1"/>
</dbReference>
<evidence type="ECO:0000313" key="4">
    <source>
        <dbReference type="Proteomes" id="UP000243180"/>
    </source>
</evidence>
<dbReference type="InterPro" id="IPR012677">
    <property type="entry name" value="Nucleotide-bd_a/b_plait_sf"/>
</dbReference>
<dbReference type="PANTHER" id="PTHR48027">
    <property type="entry name" value="HETEROGENEOUS NUCLEAR RIBONUCLEOPROTEIN 87F-RELATED"/>
    <property type="match status" value="1"/>
</dbReference>
<evidence type="ECO:0000313" key="3">
    <source>
        <dbReference type="EMBL" id="BAV34861.1"/>
    </source>
</evidence>
<accession>A0A1B4XJA7</accession>
<gene>
    <name evidence="3" type="ORF">SCL_2584</name>
</gene>
<dbReference type="SMART" id="SM00360">
    <property type="entry name" value="RRM"/>
    <property type="match status" value="1"/>
</dbReference>
<dbReference type="InterPro" id="IPR000504">
    <property type="entry name" value="RRM_dom"/>
</dbReference>
<dbReference type="PROSITE" id="PS50102">
    <property type="entry name" value="RRM"/>
    <property type="match status" value="1"/>
</dbReference>
<dbReference type="GO" id="GO:0003723">
    <property type="term" value="F:RNA binding"/>
    <property type="evidence" value="ECO:0007669"/>
    <property type="project" value="UniProtKB-KW"/>
</dbReference>
<evidence type="ECO:0000256" key="1">
    <source>
        <dbReference type="ARBA" id="ARBA00022884"/>
    </source>
</evidence>
<dbReference type="SUPFAM" id="SSF54928">
    <property type="entry name" value="RNA-binding domain, RBD"/>
    <property type="match status" value="1"/>
</dbReference>
<dbReference type="EMBL" id="AP014879">
    <property type="protein sequence ID" value="BAV34861.1"/>
    <property type="molecule type" value="Genomic_DNA"/>
</dbReference>
<dbReference type="Proteomes" id="UP000243180">
    <property type="component" value="Chromosome"/>
</dbReference>
<sequence length="117" mass="13485">MNIFVGNLSAAVTADDLRRLFAGYGTTINAIIMRDTDTGLPLGYGHVYVVPEQAAYEAIINLDKQELKGSPIIVRECLYRTRQERRLRRFLWRGNERRVAESRRHNGYDQTSRQRTG</sequence>
<protein>
    <submittedName>
        <fullName evidence="3">RNA-binding protein</fullName>
    </submittedName>
</protein>
<name>A0A1B4XJA7_9GAMM</name>
<keyword evidence="4" id="KW-1185">Reference proteome</keyword>
<dbReference type="Pfam" id="PF00076">
    <property type="entry name" value="RRM_1"/>
    <property type="match status" value="1"/>
</dbReference>